<sequence>MRSLTTIMFNDCPARTRFLERVRADTGATAYMQHVDSDIIQFIDDNWRVIAEVKEDKLPG</sequence>
<dbReference type="AlphaFoldDB" id="A0A7T7C9U9"/>
<dbReference type="Proteomes" id="UP000595823">
    <property type="component" value="Chromosome"/>
</dbReference>
<protein>
    <submittedName>
        <fullName evidence="1">Uncharacterized protein</fullName>
    </submittedName>
</protein>
<evidence type="ECO:0000313" key="1">
    <source>
        <dbReference type="EMBL" id="QQK74208.1"/>
    </source>
</evidence>
<organism evidence="1 2">
    <name type="scientific">Salicibibacter cibarius</name>
    <dbReference type="NCBI Taxonomy" id="2743000"/>
    <lineage>
        <taxon>Bacteria</taxon>
        <taxon>Bacillati</taxon>
        <taxon>Bacillota</taxon>
        <taxon>Bacilli</taxon>
        <taxon>Bacillales</taxon>
        <taxon>Bacillaceae</taxon>
        <taxon>Salicibibacter</taxon>
    </lineage>
</organism>
<gene>
    <name evidence="1" type="ORF">HUG15_00295</name>
</gene>
<dbReference type="KEGG" id="scia:HUG15_00295"/>
<name>A0A7T7C9U9_9BACI</name>
<dbReference type="RefSeq" id="WP_200126206.1">
    <property type="nucleotide sequence ID" value="NZ_CP054705.1"/>
</dbReference>
<dbReference type="EMBL" id="CP054705">
    <property type="protein sequence ID" value="QQK74208.1"/>
    <property type="molecule type" value="Genomic_DNA"/>
</dbReference>
<reference evidence="1 2" key="1">
    <citation type="submission" date="2020-06" db="EMBL/GenBank/DDBJ databases">
        <title>Genomic analysis of Salicibibacter sp. NKC5-3.</title>
        <authorList>
            <person name="Oh Y.J."/>
        </authorList>
    </citation>
    <scope>NUCLEOTIDE SEQUENCE [LARGE SCALE GENOMIC DNA]</scope>
    <source>
        <strain evidence="1 2">NKC5-3</strain>
    </source>
</reference>
<keyword evidence="2" id="KW-1185">Reference proteome</keyword>
<evidence type="ECO:0000313" key="2">
    <source>
        <dbReference type="Proteomes" id="UP000595823"/>
    </source>
</evidence>
<accession>A0A7T7C9U9</accession>
<proteinExistence type="predicted"/>